<keyword evidence="2" id="KW-0479">Metal-binding</keyword>
<gene>
    <name evidence="7" type="ORF">ONB1V03_LOCUS142</name>
</gene>
<dbReference type="InterPro" id="IPR004511">
    <property type="entry name" value="PAPS/APS_Rdtase"/>
</dbReference>
<dbReference type="GO" id="GO:0004604">
    <property type="term" value="F:phosphoadenylyl-sulfate reductase (thioredoxin) activity"/>
    <property type="evidence" value="ECO:0007669"/>
    <property type="project" value="InterPro"/>
</dbReference>
<evidence type="ECO:0000256" key="3">
    <source>
        <dbReference type="ARBA" id="ARBA00023002"/>
    </source>
</evidence>
<evidence type="ECO:0000256" key="4">
    <source>
        <dbReference type="ARBA" id="ARBA00023004"/>
    </source>
</evidence>
<evidence type="ECO:0000313" key="7">
    <source>
        <dbReference type="EMBL" id="CAD7636376.1"/>
    </source>
</evidence>
<dbReference type="EMBL" id="CAJPVJ010000004">
    <property type="protein sequence ID" value="CAG2156855.1"/>
    <property type="molecule type" value="Genomic_DNA"/>
</dbReference>
<keyword evidence="3" id="KW-0560">Oxidoreductase</keyword>
<evidence type="ECO:0000256" key="2">
    <source>
        <dbReference type="ARBA" id="ARBA00022723"/>
    </source>
</evidence>
<dbReference type="Proteomes" id="UP000728032">
    <property type="component" value="Unassembled WGS sequence"/>
</dbReference>
<accession>A0A7R9Q8I1</accession>
<dbReference type="HAMAP" id="MF_00063">
    <property type="entry name" value="CysH"/>
    <property type="match status" value="1"/>
</dbReference>
<dbReference type="SUPFAM" id="SSF52402">
    <property type="entry name" value="Adenine nucleotide alpha hydrolases-like"/>
    <property type="match status" value="1"/>
</dbReference>
<comment type="cofactor">
    <cofactor evidence="1">
        <name>[4Fe-4S] cluster</name>
        <dbReference type="ChEBI" id="CHEBI:49883"/>
    </cofactor>
</comment>
<evidence type="ECO:0000259" key="6">
    <source>
        <dbReference type="Pfam" id="PF01507"/>
    </source>
</evidence>
<protein>
    <recommendedName>
        <fullName evidence="6">Phosphoadenosine phosphosulphate reductase domain-containing protein</fullName>
    </recommendedName>
</protein>
<dbReference type="AlphaFoldDB" id="A0A7R9Q8I1"/>
<dbReference type="GO" id="GO:0046872">
    <property type="term" value="F:metal ion binding"/>
    <property type="evidence" value="ECO:0007669"/>
    <property type="project" value="UniProtKB-KW"/>
</dbReference>
<dbReference type="EMBL" id="OC914829">
    <property type="protein sequence ID" value="CAD7636376.1"/>
    <property type="molecule type" value="Genomic_DNA"/>
</dbReference>
<keyword evidence="5" id="KW-0411">Iron-sulfur</keyword>
<dbReference type="InterPro" id="IPR014729">
    <property type="entry name" value="Rossmann-like_a/b/a_fold"/>
</dbReference>
<keyword evidence="4" id="KW-0408">Iron</keyword>
<evidence type="ECO:0000256" key="5">
    <source>
        <dbReference type="ARBA" id="ARBA00023014"/>
    </source>
</evidence>
<dbReference type="Gene3D" id="3.40.50.620">
    <property type="entry name" value="HUPs"/>
    <property type="match status" value="1"/>
</dbReference>
<organism evidence="7">
    <name type="scientific">Oppiella nova</name>
    <dbReference type="NCBI Taxonomy" id="334625"/>
    <lineage>
        <taxon>Eukaryota</taxon>
        <taxon>Metazoa</taxon>
        <taxon>Ecdysozoa</taxon>
        <taxon>Arthropoda</taxon>
        <taxon>Chelicerata</taxon>
        <taxon>Arachnida</taxon>
        <taxon>Acari</taxon>
        <taxon>Acariformes</taxon>
        <taxon>Sarcoptiformes</taxon>
        <taxon>Oribatida</taxon>
        <taxon>Brachypylina</taxon>
        <taxon>Oppioidea</taxon>
        <taxon>Oppiidae</taxon>
        <taxon>Oppiella</taxon>
    </lineage>
</organism>
<keyword evidence="8" id="KW-1185">Reference proteome</keyword>
<sequence length="291" mass="33252">MTAIPTIDLVDALATEYADKSPSEILELALSQQGEIAISFSGAEDVVLIDMAHNLGRLHPETYQFLETVRKHYGIKIEICFPEADAVQQLVNEKGLFSFYQDDHKECCGIRKVQPLRKKLATLDGWITGQRKDQSPGTRTEIPVIQADSGFSGEGKQLIKYNPLANWSSADVWNYIRMMEIPYNPLHEKGFISIGCEPCTRPVLPNQHEREGRWWWEEATHKECGLHAGNLKKLELSRQRHEKIKNVNNPCMLVGYSYLKYQNMRLLPSFKILLQIFVIQNLFLSHPLTTA</sequence>
<dbReference type="PANTHER" id="PTHR46482">
    <property type="entry name" value="5'-ADENYLYLSULFATE REDUCTASE 3, CHLOROPLASTIC"/>
    <property type="match status" value="1"/>
</dbReference>
<dbReference type="CDD" id="cd23945">
    <property type="entry name" value="PAPS_reductase"/>
    <property type="match status" value="1"/>
</dbReference>
<dbReference type="InterPro" id="IPR002500">
    <property type="entry name" value="PAPS_reduct_dom"/>
</dbReference>
<dbReference type="NCBIfam" id="NF002537">
    <property type="entry name" value="PRK02090.1"/>
    <property type="match status" value="1"/>
</dbReference>
<feature type="domain" description="Phosphoadenosine phosphosulphate reductase" evidence="6">
    <location>
        <begin position="36"/>
        <end position="202"/>
    </location>
</feature>
<dbReference type="PANTHER" id="PTHR46482:SF9">
    <property type="entry name" value="5'-ADENYLYLSULFATE REDUCTASE 1, CHLOROPLASTIC"/>
    <property type="match status" value="1"/>
</dbReference>
<proteinExistence type="inferred from homology"/>
<reference evidence="7" key="1">
    <citation type="submission" date="2020-11" db="EMBL/GenBank/DDBJ databases">
        <authorList>
            <person name="Tran Van P."/>
        </authorList>
    </citation>
    <scope>NUCLEOTIDE SEQUENCE</scope>
</reference>
<name>A0A7R9Q8I1_9ACAR</name>
<evidence type="ECO:0000256" key="1">
    <source>
        <dbReference type="ARBA" id="ARBA00001966"/>
    </source>
</evidence>
<dbReference type="GO" id="GO:0051536">
    <property type="term" value="F:iron-sulfur cluster binding"/>
    <property type="evidence" value="ECO:0007669"/>
    <property type="project" value="UniProtKB-KW"/>
</dbReference>
<dbReference type="GO" id="GO:0019379">
    <property type="term" value="P:sulfate assimilation, phosphoadenylyl sulfate reduction by phosphoadenylyl-sulfate reductase (thioredoxin)"/>
    <property type="evidence" value="ECO:0007669"/>
    <property type="project" value="InterPro"/>
</dbReference>
<dbReference type="Pfam" id="PF01507">
    <property type="entry name" value="PAPS_reduct"/>
    <property type="match status" value="1"/>
</dbReference>
<dbReference type="OrthoDB" id="619536at2759"/>
<evidence type="ECO:0000313" key="8">
    <source>
        <dbReference type="Proteomes" id="UP000728032"/>
    </source>
</evidence>